<comment type="caution">
    <text evidence="8">The sequence shown here is derived from an EMBL/GenBank/DDBJ whole genome shotgun (WGS) entry which is preliminary data.</text>
</comment>
<feature type="domain" description="Major facilitator superfamily (MFS) profile" evidence="7">
    <location>
        <begin position="11"/>
        <end position="387"/>
    </location>
</feature>
<dbReference type="InterPro" id="IPR036259">
    <property type="entry name" value="MFS_trans_sf"/>
</dbReference>
<dbReference type="RefSeq" id="WP_053997380.1">
    <property type="nucleotide sequence ID" value="NZ_JXMU01000001.1"/>
</dbReference>
<dbReference type="SUPFAM" id="SSF103473">
    <property type="entry name" value="MFS general substrate transporter"/>
    <property type="match status" value="1"/>
</dbReference>
<feature type="transmembrane region" description="Helical" evidence="6">
    <location>
        <begin position="134"/>
        <end position="154"/>
    </location>
</feature>
<dbReference type="AlphaFoldDB" id="A0A0N0E8Z1"/>
<sequence>MLFKRINPVILILAIWFAGLGAAAQFAKITIIFSEISTYYAENDVRSGFLLSTVSLLGVVFGLYAGVMGAKYGNRKLLIFGLFLGAITSFLQVFLLPFWGMIALRAIEGISHLAITVAAPTLIASYASDNLRTYAMTLWGTFFGVAFAAMSVISPAILSNGGFDQLFLYHGIYMLVMGAVLFVCMPNPRANLPVKEKPAPDTNFLTAHIEAYRSPFIAAPAIGWAFYTLTFVAMMTLLPQFIPDDQKLFVIGAMPITSIIASLTLGTFLLRIMSAVSVVMVGFAFAFAVSIAMFFTGINASMAILIYIGLGLVQGATFAAVPQLNETIEDRSKANGLLVQTGNLGNLFGTPILAAAIGTFDQSGMLTIACLSYILAICAHAFCSHLRNWYRPA</sequence>
<evidence type="ECO:0000256" key="2">
    <source>
        <dbReference type="ARBA" id="ARBA00022475"/>
    </source>
</evidence>
<evidence type="ECO:0000256" key="5">
    <source>
        <dbReference type="ARBA" id="ARBA00023136"/>
    </source>
</evidence>
<organism evidence="8 9">
    <name type="scientific">Ahrensia marina</name>
    <dbReference type="NCBI Taxonomy" id="1514904"/>
    <lineage>
        <taxon>Bacteria</taxon>
        <taxon>Pseudomonadati</taxon>
        <taxon>Pseudomonadota</taxon>
        <taxon>Alphaproteobacteria</taxon>
        <taxon>Hyphomicrobiales</taxon>
        <taxon>Ahrensiaceae</taxon>
        <taxon>Ahrensia</taxon>
    </lineage>
</organism>
<protein>
    <recommendedName>
        <fullName evidence="7">Major facilitator superfamily (MFS) profile domain-containing protein</fullName>
    </recommendedName>
</protein>
<keyword evidence="5 6" id="KW-0472">Membrane</keyword>
<feature type="transmembrane region" description="Helical" evidence="6">
    <location>
        <begin position="364"/>
        <end position="383"/>
    </location>
</feature>
<feature type="transmembrane region" description="Helical" evidence="6">
    <location>
        <begin position="248"/>
        <end position="270"/>
    </location>
</feature>
<evidence type="ECO:0000256" key="1">
    <source>
        <dbReference type="ARBA" id="ARBA00004651"/>
    </source>
</evidence>
<feature type="transmembrane region" description="Helical" evidence="6">
    <location>
        <begin position="277"/>
        <end position="298"/>
    </location>
</feature>
<evidence type="ECO:0000313" key="8">
    <source>
        <dbReference type="EMBL" id="KPB02822.1"/>
    </source>
</evidence>
<evidence type="ECO:0000256" key="3">
    <source>
        <dbReference type="ARBA" id="ARBA00022692"/>
    </source>
</evidence>
<gene>
    <name evidence="8" type="ORF">SU32_00620</name>
</gene>
<dbReference type="GO" id="GO:0022857">
    <property type="term" value="F:transmembrane transporter activity"/>
    <property type="evidence" value="ECO:0007669"/>
    <property type="project" value="InterPro"/>
</dbReference>
<feature type="transmembrane region" description="Helical" evidence="6">
    <location>
        <begin position="166"/>
        <end position="185"/>
    </location>
</feature>
<dbReference type="InterPro" id="IPR011701">
    <property type="entry name" value="MFS"/>
</dbReference>
<name>A0A0N0E8Z1_9HYPH</name>
<proteinExistence type="predicted"/>
<dbReference type="PANTHER" id="PTHR43124">
    <property type="entry name" value="PURINE EFFLUX PUMP PBUE"/>
    <property type="match status" value="1"/>
</dbReference>
<dbReference type="OrthoDB" id="6095882at2"/>
<feature type="transmembrane region" description="Helical" evidence="6">
    <location>
        <begin position="337"/>
        <end position="358"/>
    </location>
</feature>
<evidence type="ECO:0000313" key="9">
    <source>
        <dbReference type="Proteomes" id="UP000038011"/>
    </source>
</evidence>
<feature type="transmembrane region" description="Helical" evidence="6">
    <location>
        <begin position="79"/>
        <end position="104"/>
    </location>
</feature>
<dbReference type="GO" id="GO:0005886">
    <property type="term" value="C:plasma membrane"/>
    <property type="evidence" value="ECO:0007669"/>
    <property type="project" value="UniProtKB-SubCell"/>
</dbReference>
<dbReference type="Pfam" id="PF07690">
    <property type="entry name" value="MFS_1"/>
    <property type="match status" value="1"/>
</dbReference>
<feature type="transmembrane region" description="Helical" evidence="6">
    <location>
        <begin position="221"/>
        <end position="242"/>
    </location>
</feature>
<keyword evidence="3 6" id="KW-0812">Transmembrane</keyword>
<feature type="transmembrane region" description="Helical" evidence="6">
    <location>
        <begin position="110"/>
        <end position="127"/>
    </location>
</feature>
<evidence type="ECO:0000256" key="4">
    <source>
        <dbReference type="ARBA" id="ARBA00022989"/>
    </source>
</evidence>
<comment type="subcellular location">
    <subcellularLocation>
        <location evidence="1">Cell membrane</location>
        <topology evidence="1">Multi-pass membrane protein</topology>
    </subcellularLocation>
</comment>
<dbReference type="InterPro" id="IPR050189">
    <property type="entry name" value="MFS_Efflux_Transporters"/>
</dbReference>
<dbReference type="STRING" id="1514904.SU32_00620"/>
<keyword evidence="9" id="KW-1185">Reference proteome</keyword>
<feature type="transmembrane region" description="Helical" evidence="6">
    <location>
        <begin position="48"/>
        <end position="67"/>
    </location>
</feature>
<dbReference type="PROSITE" id="PS50850">
    <property type="entry name" value="MFS"/>
    <property type="match status" value="1"/>
</dbReference>
<dbReference type="Gene3D" id="1.20.1250.20">
    <property type="entry name" value="MFS general substrate transporter like domains"/>
    <property type="match status" value="1"/>
</dbReference>
<reference evidence="8 9" key="1">
    <citation type="submission" date="2015-01" db="EMBL/GenBank/DDBJ databases">
        <title>Ahrensia donghaiensis sp. nov., a novel dimethylsulphoniopropionate-cleavage bacterium isolated from seawater and emended descriptions of the genus Ahrensia and Ahrensia kielensis.</title>
        <authorList>
            <person name="Liu J."/>
        </authorList>
    </citation>
    <scope>NUCLEOTIDE SEQUENCE [LARGE SCALE GENOMIC DNA]</scope>
    <source>
        <strain evidence="8 9">LZD062</strain>
    </source>
</reference>
<dbReference type="EMBL" id="JXMU01000001">
    <property type="protein sequence ID" value="KPB02822.1"/>
    <property type="molecule type" value="Genomic_DNA"/>
</dbReference>
<feature type="transmembrane region" description="Helical" evidence="6">
    <location>
        <begin position="304"/>
        <end position="325"/>
    </location>
</feature>
<dbReference type="Proteomes" id="UP000038011">
    <property type="component" value="Unassembled WGS sequence"/>
</dbReference>
<dbReference type="PANTHER" id="PTHR43124:SF3">
    <property type="entry name" value="CHLORAMPHENICOL EFFLUX PUMP RV0191"/>
    <property type="match status" value="1"/>
</dbReference>
<accession>A0A0N0E8Z1</accession>
<dbReference type="InterPro" id="IPR020846">
    <property type="entry name" value="MFS_dom"/>
</dbReference>
<dbReference type="PATRIC" id="fig|1514904.3.peg.127"/>
<keyword evidence="4 6" id="KW-1133">Transmembrane helix</keyword>
<keyword evidence="2" id="KW-1003">Cell membrane</keyword>
<evidence type="ECO:0000256" key="6">
    <source>
        <dbReference type="SAM" id="Phobius"/>
    </source>
</evidence>
<evidence type="ECO:0000259" key="7">
    <source>
        <dbReference type="PROSITE" id="PS50850"/>
    </source>
</evidence>